<dbReference type="Pfam" id="PF00106">
    <property type="entry name" value="adh_short"/>
    <property type="match status" value="1"/>
</dbReference>
<reference evidence="3" key="1">
    <citation type="submission" date="2022-11" db="EMBL/GenBank/DDBJ databases">
        <authorList>
            <person name="Petersen C."/>
        </authorList>
    </citation>
    <scope>NUCLEOTIDE SEQUENCE</scope>
    <source>
        <strain evidence="3">IBT 30761</strain>
    </source>
</reference>
<dbReference type="GO" id="GO:0005783">
    <property type="term" value="C:endoplasmic reticulum"/>
    <property type="evidence" value="ECO:0007669"/>
    <property type="project" value="TreeGrafter"/>
</dbReference>
<dbReference type="AlphaFoldDB" id="A0A9W9EX64"/>
<dbReference type="OrthoDB" id="2102561at2759"/>
<sequence>MASLKDIPNVTLLALDVTKIQDIKTAKEAVSSQTDGRLSCLVNNAARNHFMPFLDDDIDAAKRMFETNVWAPLAVTQAFAPLLIETQGALVNITSIAGHGPVPTLEQIAEVFRLDLAPFNVKRLYVVTGAVPTNGQSYFEDWALPSGSLYKPVEKIMASVVRATNGMARMPRVEYANTVVDTILASTTGRIWMGGRAQEAKMLQLREKVLRLGTIWS</sequence>
<evidence type="ECO:0000313" key="4">
    <source>
        <dbReference type="Proteomes" id="UP001149074"/>
    </source>
</evidence>
<keyword evidence="2" id="KW-0560">Oxidoreductase</keyword>
<dbReference type="Proteomes" id="UP001149074">
    <property type="component" value="Unassembled WGS sequence"/>
</dbReference>
<protein>
    <recommendedName>
        <fullName evidence="5">NAD(P)-binding protein</fullName>
    </recommendedName>
</protein>
<dbReference type="GeneID" id="81359818"/>
<dbReference type="EMBL" id="JAPQKI010000009">
    <property type="protein sequence ID" value="KAJ5089663.1"/>
    <property type="molecule type" value="Genomic_DNA"/>
</dbReference>
<dbReference type="Gene3D" id="3.40.50.720">
    <property type="entry name" value="NAD(P)-binding Rossmann-like Domain"/>
    <property type="match status" value="1"/>
</dbReference>
<proteinExistence type="inferred from homology"/>
<comment type="caution">
    <text evidence="3">The sequence shown here is derived from an EMBL/GenBank/DDBJ whole genome shotgun (WGS) entry which is preliminary data.</text>
</comment>
<dbReference type="GO" id="GO:0019433">
    <property type="term" value="P:triglyceride catabolic process"/>
    <property type="evidence" value="ECO:0007669"/>
    <property type="project" value="TreeGrafter"/>
</dbReference>
<dbReference type="RefSeq" id="XP_056471645.1">
    <property type="nucleotide sequence ID" value="XM_056620839.1"/>
</dbReference>
<dbReference type="SUPFAM" id="SSF51735">
    <property type="entry name" value="NAD(P)-binding Rossmann-fold domains"/>
    <property type="match status" value="1"/>
</dbReference>
<dbReference type="PANTHER" id="PTHR44169:SF6">
    <property type="entry name" value="NADPH-DEPENDENT 1-ACYLDIHYDROXYACETONE PHOSPHATE REDUCTASE"/>
    <property type="match status" value="1"/>
</dbReference>
<organism evidence="3 4">
    <name type="scientific">Penicillium argentinense</name>
    <dbReference type="NCBI Taxonomy" id="1131581"/>
    <lineage>
        <taxon>Eukaryota</taxon>
        <taxon>Fungi</taxon>
        <taxon>Dikarya</taxon>
        <taxon>Ascomycota</taxon>
        <taxon>Pezizomycotina</taxon>
        <taxon>Eurotiomycetes</taxon>
        <taxon>Eurotiomycetidae</taxon>
        <taxon>Eurotiales</taxon>
        <taxon>Aspergillaceae</taxon>
        <taxon>Penicillium</taxon>
    </lineage>
</organism>
<dbReference type="GO" id="GO:0000140">
    <property type="term" value="F:acylglycerone-phosphate reductase (NADP+) activity"/>
    <property type="evidence" value="ECO:0007669"/>
    <property type="project" value="TreeGrafter"/>
</dbReference>
<dbReference type="PANTHER" id="PTHR44169">
    <property type="entry name" value="NADPH-DEPENDENT 1-ACYLDIHYDROXYACETONE PHOSPHATE REDUCTASE"/>
    <property type="match status" value="1"/>
</dbReference>
<evidence type="ECO:0000256" key="2">
    <source>
        <dbReference type="ARBA" id="ARBA00023002"/>
    </source>
</evidence>
<keyword evidence="4" id="KW-1185">Reference proteome</keyword>
<name>A0A9W9EX64_9EURO</name>
<dbReference type="GO" id="GO:0005811">
    <property type="term" value="C:lipid droplet"/>
    <property type="evidence" value="ECO:0007669"/>
    <property type="project" value="TreeGrafter"/>
</dbReference>
<dbReference type="GO" id="GO:0004806">
    <property type="term" value="F:triacylglycerol lipase activity"/>
    <property type="evidence" value="ECO:0007669"/>
    <property type="project" value="TreeGrafter"/>
</dbReference>
<comment type="similarity">
    <text evidence="1">Belongs to the short-chain dehydrogenases/reductases (SDR) family.</text>
</comment>
<accession>A0A9W9EX64</accession>
<dbReference type="GO" id="GO:0006654">
    <property type="term" value="P:phosphatidic acid biosynthetic process"/>
    <property type="evidence" value="ECO:0007669"/>
    <property type="project" value="TreeGrafter"/>
</dbReference>
<reference evidence="3" key="2">
    <citation type="journal article" date="2023" name="IMA Fungus">
        <title>Comparative genomic study of the Penicillium genus elucidates a diverse pangenome and 15 lateral gene transfer events.</title>
        <authorList>
            <person name="Petersen C."/>
            <person name="Sorensen T."/>
            <person name="Nielsen M.R."/>
            <person name="Sondergaard T.E."/>
            <person name="Sorensen J.L."/>
            <person name="Fitzpatrick D.A."/>
            <person name="Frisvad J.C."/>
            <person name="Nielsen K.L."/>
        </authorList>
    </citation>
    <scope>NUCLEOTIDE SEQUENCE</scope>
    <source>
        <strain evidence="3">IBT 30761</strain>
    </source>
</reference>
<gene>
    <name evidence="3" type="ORF">N7532_008347</name>
</gene>
<dbReference type="InterPro" id="IPR036291">
    <property type="entry name" value="NAD(P)-bd_dom_sf"/>
</dbReference>
<dbReference type="InterPro" id="IPR002347">
    <property type="entry name" value="SDR_fam"/>
</dbReference>
<evidence type="ECO:0008006" key="5">
    <source>
        <dbReference type="Google" id="ProtNLM"/>
    </source>
</evidence>
<evidence type="ECO:0000313" key="3">
    <source>
        <dbReference type="EMBL" id="KAJ5089663.1"/>
    </source>
</evidence>
<evidence type="ECO:0000256" key="1">
    <source>
        <dbReference type="ARBA" id="ARBA00006484"/>
    </source>
</evidence>